<dbReference type="RefSeq" id="WP_089899838.1">
    <property type="nucleotide sequence ID" value="NZ_FOJG01000002.1"/>
</dbReference>
<dbReference type="EMBL" id="FOJG01000002">
    <property type="protein sequence ID" value="SEW52861.1"/>
    <property type="molecule type" value="Genomic_DNA"/>
</dbReference>
<evidence type="ECO:0000259" key="6">
    <source>
        <dbReference type="Pfam" id="PF07291"/>
    </source>
</evidence>
<dbReference type="AlphaFoldDB" id="A0A1I0S9L5"/>
<evidence type="ECO:0000313" key="7">
    <source>
        <dbReference type="EMBL" id="SEW52861.1"/>
    </source>
</evidence>
<dbReference type="STRING" id="29529.SAMN04488122_5187"/>
<evidence type="ECO:0000256" key="4">
    <source>
        <dbReference type="ARBA" id="ARBA00023136"/>
    </source>
</evidence>
<feature type="transmembrane region" description="Helical" evidence="5">
    <location>
        <begin position="6"/>
        <end position="27"/>
    </location>
</feature>
<dbReference type="GO" id="GO:0030416">
    <property type="term" value="P:methylamine metabolic process"/>
    <property type="evidence" value="ECO:0007669"/>
    <property type="project" value="InterPro"/>
</dbReference>
<gene>
    <name evidence="7" type="ORF">SAMN04488122_5187</name>
</gene>
<keyword evidence="3 5" id="KW-1133">Transmembrane helix</keyword>
<dbReference type="OrthoDB" id="680026at2"/>
<evidence type="ECO:0000256" key="1">
    <source>
        <dbReference type="ARBA" id="ARBA00004141"/>
    </source>
</evidence>
<feature type="transmembrane region" description="Helical" evidence="5">
    <location>
        <begin position="75"/>
        <end position="94"/>
    </location>
</feature>
<dbReference type="UniPathway" id="UPA00895"/>
<evidence type="ECO:0000256" key="3">
    <source>
        <dbReference type="ARBA" id="ARBA00022989"/>
    </source>
</evidence>
<name>A0A1I0S9L5_9BACT</name>
<comment type="subcellular location">
    <subcellularLocation>
        <location evidence="1">Membrane</location>
        <topology evidence="1">Multi-pass membrane protein</topology>
    </subcellularLocation>
</comment>
<organism evidence="7 8">
    <name type="scientific">Chitinophaga arvensicola</name>
    <dbReference type="NCBI Taxonomy" id="29529"/>
    <lineage>
        <taxon>Bacteria</taxon>
        <taxon>Pseudomonadati</taxon>
        <taxon>Bacteroidota</taxon>
        <taxon>Chitinophagia</taxon>
        <taxon>Chitinophagales</taxon>
        <taxon>Chitinophagaceae</taxon>
        <taxon>Chitinophaga</taxon>
    </lineage>
</organism>
<reference evidence="8" key="1">
    <citation type="submission" date="2016-10" db="EMBL/GenBank/DDBJ databases">
        <authorList>
            <person name="Varghese N."/>
            <person name="Submissions S."/>
        </authorList>
    </citation>
    <scope>NUCLEOTIDE SEQUENCE [LARGE SCALE GENOMIC DNA]</scope>
    <source>
        <strain evidence="8">DSM 3695</strain>
    </source>
</reference>
<dbReference type="GO" id="GO:0016020">
    <property type="term" value="C:membrane"/>
    <property type="evidence" value="ECO:0007669"/>
    <property type="project" value="UniProtKB-SubCell"/>
</dbReference>
<accession>A0A1I0S9L5</accession>
<feature type="transmembrane region" description="Helical" evidence="5">
    <location>
        <begin position="115"/>
        <end position="133"/>
    </location>
</feature>
<sequence length="148" mass="16614">MLRKALIETICVLFILLFVYTAVSKFLDYENFRAVIGQSPLITRFAPVLAIVVPMAELVIALLLVLPAWRRAGLYASFAMMVLFTVYIIVLVTLSERIPCSCGGVISLMTWKQHLYFNIVFVGLALLGMWLYTKQPGENTTRTSPVHA</sequence>
<feature type="transmembrane region" description="Helical" evidence="5">
    <location>
        <begin position="48"/>
        <end position="69"/>
    </location>
</feature>
<evidence type="ECO:0000256" key="5">
    <source>
        <dbReference type="SAM" id="Phobius"/>
    </source>
</evidence>
<evidence type="ECO:0000256" key="2">
    <source>
        <dbReference type="ARBA" id="ARBA00022692"/>
    </source>
</evidence>
<dbReference type="Pfam" id="PF07291">
    <property type="entry name" value="MauE"/>
    <property type="match status" value="1"/>
</dbReference>
<proteinExistence type="predicted"/>
<keyword evidence="4 5" id="KW-0472">Membrane</keyword>
<protein>
    <submittedName>
        <fullName evidence="7">Methylamine utilisation protein MauE</fullName>
    </submittedName>
</protein>
<keyword evidence="8" id="KW-1185">Reference proteome</keyword>
<evidence type="ECO:0000313" key="8">
    <source>
        <dbReference type="Proteomes" id="UP000199310"/>
    </source>
</evidence>
<keyword evidence="2 5" id="KW-0812">Transmembrane</keyword>
<feature type="domain" description="Methylamine utilisation protein MauE" evidence="6">
    <location>
        <begin position="4"/>
        <end position="131"/>
    </location>
</feature>
<dbReference type="Proteomes" id="UP000199310">
    <property type="component" value="Unassembled WGS sequence"/>
</dbReference>
<dbReference type="InterPro" id="IPR009908">
    <property type="entry name" value="Methylamine_util_MauE"/>
</dbReference>